<evidence type="ECO:0000256" key="3">
    <source>
        <dbReference type="ARBA" id="ARBA00022801"/>
    </source>
</evidence>
<name>A0A9Q4GRJ6_MORMO</name>
<dbReference type="GO" id="GO:0004518">
    <property type="term" value="F:nuclease activity"/>
    <property type="evidence" value="ECO:0007669"/>
    <property type="project" value="UniProtKB-KW"/>
</dbReference>
<keyword evidence="4" id="KW-0472">Membrane</keyword>
<reference evidence="6" key="1">
    <citation type="submission" date="2022-08" db="EMBL/GenBank/DDBJ databases">
        <authorList>
            <person name="Dale J.L."/>
        </authorList>
    </citation>
    <scope>NUCLEOTIDE SEQUENCE</scope>
    <source>
        <strain evidence="6">2022EL-00758</strain>
    </source>
</reference>
<keyword evidence="4" id="KW-0812">Transmembrane</keyword>
<gene>
    <name evidence="6" type="ORF">N0392_09690</name>
</gene>
<dbReference type="Pfam" id="PF08774">
    <property type="entry name" value="VRR_NUC"/>
    <property type="match status" value="1"/>
</dbReference>
<comment type="caution">
    <text evidence="6">The sequence shown here is derived from an EMBL/GenBank/DDBJ whole genome shotgun (WGS) entry which is preliminary data.</text>
</comment>
<keyword evidence="4" id="KW-1133">Transmembrane helix</keyword>
<protein>
    <submittedName>
        <fullName evidence="6">VRR-NUC domain-containing protein</fullName>
    </submittedName>
</protein>
<proteinExistence type="predicted"/>
<dbReference type="EMBL" id="JAPNMI010000004">
    <property type="protein sequence ID" value="MCY0789956.1"/>
    <property type="molecule type" value="Genomic_DNA"/>
</dbReference>
<feature type="transmembrane region" description="Helical" evidence="4">
    <location>
        <begin position="474"/>
        <end position="495"/>
    </location>
</feature>
<keyword evidence="2" id="KW-0540">Nuclease</keyword>
<evidence type="ECO:0000256" key="2">
    <source>
        <dbReference type="ARBA" id="ARBA00022722"/>
    </source>
</evidence>
<dbReference type="GO" id="GO:0016788">
    <property type="term" value="F:hydrolase activity, acting on ester bonds"/>
    <property type="evidence" value="ECO:0007669"/>
    <property type="project" value="InterPro"/>
</dbReference>
<organism evidence="6 7">
    <name type="scientific">Morganella morganii</name>
    <name type="common">Proteus morganii</name>
    <dbReference type="NCBI Taxonomy" id="582"/>
    <lineage>
        <taxon>Bacteria</taxon>
        <taxon>Pseudomonadati</taxon>
        <taxon>Pseudomonadota</taxon>
        <taxon>Gammaproteobacteria</taxon>
        <taxon>Enterobacterales</taxon>
        <taxon>Morganellaceae</taxon>
        <taxon>Morganella</taxon>
    </lineage>
</organism>
<accession>A0A9Q4GRJ6</accession>
<dbReference type="InterPro" id="IPR014883">
    <property type="entry name" value="VRR_NUC"/>
</dbReference>
<feature type="domain" description="VRR-NUC" evidence="5">
    <location>
        <begin position="81"/>
        <end position="207"/>
    </location>
</feature>
<sequence length="498" mass="55490">MKPVKPTKPMKEVCPGGTTVTCRVEGAQLPSLENECYLKAKAVFASYFPRASYTKDGAKRSLKQLVMSGLIRAEESLADWLWPYKAEVVFAMRGTKRIPLPILATSADKRNKYGNDLPHSSNPFAMPPSGQWVPKGVTGRRRPDIILVKNETNRWPGRGENWEGPCIDNLHRLIEVKFPGDFLKEGQEYDYKLISTPKRFSVFHVEENRRSRRKEREKAWEAQEHLLAEYRKKTGHKPVFSQEALENLVLVDFPLVSENLWRVKPVASLWWALNVDVPAFGQAVLADSQPVSGWQMFTDGIQEAGEYLVHEARGYIVSGYEYTRDTAAEAWAVSCDYIGSGLDFLSEELAAAFTATGVWFRESGKWVVREVIEPGTNALMYGVYWLSDVTGELIQISQDYLLGEWRKVCFYTDLTIEVLQNVKWSQIMTDLGNGMVQVALWVEDHVFEIVASVAVAAAIVVLVALIPATGGASGAGAVSLSEALAAFLVGGTLTLSTQ</sequence>
<evidence type="ECO:0000313" key="6">
    <source>
        <dbReference type="EMBL" id="MCY0789956.1"/>
    </source>
</evidence>
<evidence type="ECO:0000313" key="7">
    <source>
        <dbReference type="Proteomes" id="UP001076655"/>
    </source>
</evidence>
<dbReference type="AlphaFoldDB" id="A0A9Q4GRJ6"/>
<evidence type="ECO:0000256" key="4">
    <source>
        <dbReference type="SAM" id="Phobius"/>
    </source>
</evidence>
<dbReference type="SMART" id="SM00990">
    <property type="entry name" value="VRR_NUC"/>
    <property type="match status" value="1"/>
</dbReference>
<dbReference type="Proteomes" id="UP001076655">
    <property type="component" value="Unassembled WGS sequence"/>
</dbReference>
<evidence type="ECO:0000256" key="1">
    <source>
        <dbReference type="ARBA" id="ARBA00001946"/>
    </source>
</evidence>
<evidence type="ECO:0000259" key="5">
    <source>
        <dbReference type="SMART" id="SM00990"/>
    </source>
</evidence>
<comment type="cofactor">
    <cofactor evidence="1">
        <name>Mg(2+)</name>
        <dbReference type="ChEBI" id="CHEBI:18420"/>
    </cofactor>
</comment>
<feature type="transmembrane region" description="Helical" evidence="4">
    <location>
        <begin position="446"/>
        <end position="468"/>
    </location>
</feature>
<dbReference type="RefSeq" id="WP_214211157.1">
    <property type="nucleotide sequence ID" value="NZ_JAKMWH010000004.1"/>
</dbReference>
<keyword evidence="3" id="KW-0378">Hydrolase</keyword>